<reference evidence="2 3" key="1">
    <citation type="submission" date="2024-02" db="EMBL/GenBank/DDBJ databases">
        <title>New especies of Spiribacter isolated from saline water.</title>
        <authorList>
            <person name="Leon M.J."/>
            <person name="De La Haba R."/>
            <person name="Sanchez-Porro C."/>
            <person name="Ventosa A."/>
        </authorList>
    </citation>
    <scope>NUCLEOTIDE SEQUENCE [LARGE SCALE GENOMIC DNA]</scope>
    <source>
        <strain evidence="3">ag22IC6-390</strain>
    </source>
</reference>
<evidence type="ECO:0000313" key="3">
    <source>
        <dbReference type="Proteomes" id="UP001556709"/>
    </source>
</evidence>
<organism evidence="2 3">
    <name type="scientific">Spiribacter pallidus</name>
    <dbReference type="NCBI Taxonomy" id="1987936"/>
    <lineage>
        <taxon>Bacteria</taxon>
        <taxon>Pseudomonadati</taxon>
        <taxon>Pseudomonadota</taxon>
        <taxon>Gammaproteobacteria</taxon>
        <taxon>Chromatiales</taxon>
        <taxon>Ectothiorhodospiraceae</taxon>
        <taxon>Spiribacter</taxon>
    </lineage>
</organism>
<dbReference type="Proteomes" id="UP001556709">
    <property type="component" value="Unassembled WGS sequence"/>
</dbReference>
<keyword evidence="3" id="KW-1185">Reference proteome</keyword>
<name>A0ABV3TC66_9GAMM</name>
<keyword evidence="1" id="KW-1133">Transmembrane helix</keyword>
<comment type="caution">
    <text evidence="2">The sequence shown here is derived from an EMBL/GenBank/DDBJ whole genome shotgun (WGS) entry which is preliminary data.</text>
</comment>
<accession>A0ABV3TC66</accession>
<protein>
    <submittedName>
        <fullName evidence="2">Uncharacterized protein</fullName>
    </submittedName>
</protein>
<evidence type="ECO:0000256" key="1">
    <source>
        <dbReference type="SAM" id="Phobius"/>
    </source>
</evidence>
<dbReference type="RefSeq" id="WP_367957790.1">
    <property type="nucleotide sequence ID" value="NZ_JBAKFH010000006.1"/>
</dbReference>
<keyword evidence="1" id="KW-0472">Membrane</keyword>
<feature type="transmembrane region" description="Helical" evidence="1">
    <location>
        <begin position="7"/>
        <end position="30"/>
    </location>
</feature>
<dbReference type="EMBL" id="JBAKFM010000001">
    <property type="protein sequence ID" value="MEX0468715.1"/>
    <property type="molecule type" value="Genomic_DNA"/>
</dbReference>
<proteinExistence type="predicted"/>
<gene>
    <name evidence="2" type="ORF">V6X73_03090</name>
</gene>
<keyword evidence="1" id="KW-0812">Transmembrane</keyword>
<sequence>MGDLPKVFRILGWVFLALAVNIVGISVGALWMKLGPATVDLLLDPANATIWLTTALTFAPAIGSFYAAYLLRRREARQAD</sequence>
<evidence type="ECO:0000313" key="2">
    <source>
        <dbReference type="EMBL" id="MEX0468715.1"/>
    </source>
</evidence>
<feature type="transmembrane region" description="Helical" evidence="1">
    <location>
        <begin position="50"/>
        <end position="71"/>
    </location>
</feature>